<feature type="domain" description="Acyl-CoA dehydrogenase/oxidase N-terminal" evidence="8">
    <location>
        <begin position="39"/>
        <end position="156"/>
    </location>
</feature>
<feature type="domain" description="Acyl-CoA oxidase/dehydrogenase middle" evidence="7">
    <location>
        <begin position="162"/>
        <end position="268"/>
    </location>
</feature>
<gene>
    <name evidence="10" type="ORF">LPB3_00685</name>
</gene>
<keyword evidence="11" id="KW-1185">Reference proteome</keyword>
<dbReference type="InterPro" id="IPR013786">
    <property type="entry name" value="AcylCoA_DH/ox_N"/>
</dbReference>
<dbReference type="InterPro" id="IPR006091">
    <property type="entry name" value="Acyl-CoA_Oxase/DH_mid-dom"/>
</dbReference>
<dbReference type="PANTHER" id="PTHR42803">
    <property type="entry name" value="ACYL-COA DEHYDROGENASE"/>
    <property type="match status" value="1"/>
</dbReference>
<dbReference type="InterPro" id="IPR046373">
    <property type="entry name" value="Acyl-CoA_Oxase/DH_mid-dom_sf"/>
</dbReference>
<evidence type="ECO:0000259" key="8">
    <source>
        <dbReference type="Pfam" id="PF02771"/>
    </source>
</evidence>
<evidence type="ECO:0000313" key="11">
    <source>
        <dbReference type="Proteomes" id="UP000092584"/>
    </source>
</evidence>
<feature type="domain" description="Acetyl-CoA dehydrogenase-like C-terminal" evidence="9">
    <location>
        <begin position="472"/>
        <end position="592"/>
    </location>
</feature>
<comment type="similarity">
    <text evidence="2 5">Belongs to the acyl-CoA dehydrogenase family.</text>
</comment>
<evidence type="ECO:0000256" key="1">
    <source>
        <dbReference type="ARBA" id="ARBA00001974"/>
    </source>
</evidence>
<feature type="domain" description="Acyl-CoA dehydrogenase/oxidase C-terminal" evidence="6">
    <location>
        <begin position="284"/>
        <end position="452"/>
    </location>
</feature>
<dbReference type="InterPro" id="IPR036250">
    <property type="entry name" value="AcylCo_DH-like_C"/>
</dbReference>
<sequence length="604" mass="67482">MSKKYVDLETLKYLLYDVHKLEDLLSRERFQEHDLESLDLFIDSAKEFSDRELYPYFKEMDATPAHFKDGAIIVHEQVQKVMHQSGEMGIIAACFNYEDGGLQIPSSVFHAALYIMDAANNHLPGYPSLTLGAAELIIEFGVQSLKEAYVPNMLSGVWGGTMCLTEPQAGSSLSDITTKATPTENGFYKISGQKIFISGGDYKGAENIIHLVLARIEGAPKGTKGISLFVVPKNRLKEDGSLEYNDVMTVADFQKMGQRGYCTTHLGFGDSDDCRGWLVGEEHKGLAQMFLMMNGARIAVGRGAAAIAMAAYRTSLQYANERPQGRKLSADGKKNPTEKQSLIIEHPDVRRMLLLQKAIVEGSLSLVLLASKYHDILTTATSKEEKEKYHLLLEMIIPIVKTYPSEAGAEAVDNGLQVLGGYGFCTDFSLQQYYRDIRISALYEGTTGIQSQDLLGRKVPMQNGKGLELLSAEIVKTIISANIDEDLKIYGTILGDKLKQSQKILGHLTPFALKGNYERYLADANLFMEYMSIVVLGWLWLEMAVDAKKQINNADKKYSETFYESKIHTMKFYFKYEVPKTNSLAESLMNNEVLTIKNDKELIL</sequence>
<dbReference type="Pfam" id="PF12806">
    <property type="entry name" value="Acyl-CoA_dh_C"/>
    <property type="match status" value="1"/>
</dbReference>
<dbReference type="PANTHER" id="PTHR42803:SF3">
    <property type="entry name" value="ACYL-COA DEHYDROGENASE-RELATED"/>
    <property type="match status" value="1"/>
</dbReference>
<evidence type="ECO:0000259" key="9">
    <source>
        <dbReference type="Pfam" id="PF12806"/>
    </source>
</evidence>
<dbReference type="SUPFAM" id="SSF47203">
    <property type="entry name" value="Acyl-CoA dehydrogenase C-terminal domain-like"/>
    <property type="match status" value="1"/>
</dbReference>
<protein>
    <submittedName>
        <fullName evidence="10">Acyl-CoA dehydrogenase</fullName>
    </submittedName>
</protein>
<proteinExistence type="inferred from homology"/>
<evidence type="ECO:0000259" key="6">
    <source>
        <dbReference type="Pfam" id="PF00441"/>
    </source>
</evidence>
<organism evidence="10 11">
    <name type="scientific">Polaribacter vadi</name>
    <dbReference type="NCBI Taxonomy" id="1774273"/>
    <lineage>
        <taxon>Bacteria</taxon>
        <taxon>Pseudomonadati</taxon>
        <taxon>Bacteroidota</taxon>
        <taxon>Flavobacteriia</taxon>
        <taxon>Flavobacteriales</taxon>
        <taxon>Flavobacteriaceae</taxon>
    </lineage>
</organism>
<accession>A0A1B8U3U5</accession>
<evidence type="ECO:0000256" key="4">
    <source>
        <dbReference type="ARBA" id="ARBA00022827"/>
    </source>
</evidence>
<evidence type="ECO:0000259" key="7">
    <source>
        <dbReference type="Pfam" id="PF02770"/>
    </source>
</evidence>
<dbReference type="Pfam" id="PF00441">
    <property type="entry name" value="Acyl-CoA_dh_1"/>
    <property type="match status" value="1"/>
</dbReference>
<evidence type="ECO:0000256" key="2">
    <source>
        <dbReference type="ARBA" id="ARBA00009347"/>
    </source>
</evidence>
<dbReference type="Proteomes" id="UP000092584">
    <property type="component" value="Unassembled WGS sequence"/>
</dbReference>
<dbReference type="InterPro" id="IPR052166">
    <property type="entry name" value="Diverse_Acyl-CoA_DH"/>
</dbReference>
<evidence type="ECO:0000256" key="5">
    <source>
        <dbReference type="RuleBase" id="RU362125"/>
    </source>
</evidence>
<keyword evidence="3 5" id="KW-0285">Flavoprotein</keyword>
<dbReference type="InterPro" id="IPR025878">
    <property type="entry name" value="Acyl-CoA_dh-like_C_dom"/>
</dbReference>
<dbReference type="AlphaFoldDB" id="A0A1B8U3U5"/>
<keyword evidence="5" id="KW-0560">Oxidoreductase</keyword>
<comment type="cofactor">
    <cofactor evidence="1 5">
        <name>FAD</name>
        <dbReference type="ChEBI" id="CHEBI:57692"/>
    </cofactor>
</comment>
<dbReference type="Gene3D" id="2.40.110.10">
    <property type="entry name" value="Butyryl-CoA Dehydrogenase, subunit A, domain 2"/>
    <property type="match status" value="1"/>
</dbReference>
<dbReference type="SUPFAM" id="SSF56645">
    <property type="entry name" value="Acyl-CoA dehydrogenase NM domain-like"/>
    <property type="match status" value="1"/>
</dbReference>
<dbReference type="STRING" id="1774273.LPB03_08850"/>
<evidence type="ECO:0000313" key="10">
    <source>
        <dbReference type="EMBL" id="OBY66545.1"/>
    </source>
</evidence>
<evidence type="ECO:0000256" key="3">
    <source>
        <dbReference type="ARBA" id="ARBA00022630"/>
    </source>
</evidence>
<comment type="caution">
    <text evidence="10">The sequence shown here is derived from an EMBL/GenBank/DDBJ whole genome shotgun (WGS) entry which is preliminary data.</text>
</comment>
<dbReference type="RefSeq" id="WP_065317667.1">
    <property type="nucleotide sequence ID" value="NZ_CP017477.1"/>
</dbReference>
<dbReference type="Pfam" id="PF02771">
    <property type="entry name" value="Acyl-CoA_dh_N"/>
    <property type="match status" value="1"/>
</dbReference>
<reference evidence="11" key="1">
    <citation type="submission" date="2016-02" db="EMBL/GenBank/DDBJ databases">
        <authorList>
            <person name="Shin S.-K."/>
            <person name="Yi H."/>
            <person name="Kim E."/>
        </authorList>
    </citation>
    <scope>NUCLEOTIDE SEQUENCE [LARGE SCALE GENOMIC DNA]</scope>
    <source>
        <strain evidence="11">LPB0003</strain>
    </source>
</reference>
<dbReference type="GO" id="GO:0016627">
    <property type="term" value="F:oxidoreductase activity, acting on the CH-CH group of donors"/>
    <property type="evidence" value="ECO:0007669"/>
    <property type="project" value="InterPro"/>
</dbReference>
<dbReference type="InterPro" id="IPR009100">
    <property type="entry name" value="AcylCoA_DH/oxidase_NM_dom_sf"/>
</dbReference>
<dbReference type="OrthoDB" id="9764422at2"/>
<dbReference type="EMBL" id="LSFM01000001">
    <property type="protein sequence ID" value="OBY66545.1"/>
    <property type="molecule type" value="Genomic_DNA"/>
</dbReference>
<dbReference type="GO" id="GO:0050660">
    <property type="term" value="F:flavin adenine dinucleotide binding"/>
    <property type="evidence" value="ECO:0007669"/>
    <property type="project" value="InterPro"/>
</dbReference>
<dbReference type="Gene3D" id="1.10.540.10">
    <property type="entry name" value="Acyl-CoA dehydrogenase/oxidase, N-terminal domain"/>
    <property type="match status" value="1"/>
</dbReference>
<dbReference type="Gene3D" id="1.20.140.10">
    <property type="entry name" value="Butyryl-CoA Dehydrogenase, subunit A, domain 3"/>
    <property type="match status" value="1"/>
</dbReference>
<dbReference type="InterPro" id="IPR037069">
    <property type="entry name" value="AcylCoA_DH/ox_N_sf"/>
</dbReference>
<keyword evidence="4 5" id="KW-0274">FAD</keyword>
<name>A0A1B8U3U5_9FLAO</name>
<dbReference type="InterPro" id="IPR009075">
    <property type="entry name" value="AcylCo_DH/oxidase_C"/>
</dbReference>
<dbReference type="Pfam" id="PF02770">
    <property type="entry name" value="Acyl-CoA_dh_M"/>
    <property type="match status" value="1"/>
</dbReference>
<dbReference type="KEGG" id="pob:LPB03_08850"/>